<protein>
    <submittedName>
        <fullName evidence="1">Uncharacterized protein</fullName>
    </submittedName>
</protein>
<evidence type="ECO:0000313" key="1">
    <source>
        <dbReference type="EMBL" id="CAJ0690215.1"/>
    </source>
</evidence>
<evidence type="ECO:0000313" key="4">
    <source>
        <dbReference type="Proteomes" id="UP001190452"/>
    </source>
</evidence>
<sequence>MTEVLGGYHDATLLAIDTDSEDRTLTMRFRTVERNTRALVLQACEFFRASDFVAQNVVSRLILMKGHEQNVHHLEEKLRWASSRSDATSFLSPERLALLVERIIKGELTVLYLEPSSGAELVALFSSMHENKAE</sequence>
<name>A0AAD2AZ21_9RALS</name>
<comment type="caution">
    <text evidence="1">The sequence shown here is derived from an EMBL/GenBank/DDBJ whole genome shotgun (WGS) entry which is preliminary data.</text>
</comment>
<dbReference type="EMBL" id="CAUDKV010000015">
    <property type="protein sequence ID" value="CAJ0882651.1"/>
    <property type="molecule type" value="Genomic_DNA"/>
</dbReference>
<evidence type="ECO:0000313" key="3">
    <source>
        <dbReference type="Proteomes" id="UP001190002"/>
    </source>
</evidence>
<dbReference type="AlphaFoldDB" id="A0AAD2AZ21"/>
<dbReference type="Proteomes" id="UP001190452">
    <property type="component" value="Unassembled WGS sequence"/>
</dbReference>
<dbReference type="Proteomes" id="UP001190002">
    <property type="component" value="Unassembled WGS sequence"/>
</dbReference>
<dbReference type="EMBL" id="CATVXE010000016">
    <property type="protein sequence ID" value="CAJ0690215.1"/>
    <property type="molecule type" value="Genomic_DNA"/>
</dbReference>
<gene>
    <name evidence="2" type="ORF">R77569_03373</name>
    <name evidence="1" type="ORF">R77591_03544</name>
</gene>
<organism evidence="1 3">
    <name type="scientific">Ralstonia mannitolilytica</name>
    <dbReference type="NCBI Taxonomy" id="105219"/>
    <lineage>
        <taxon>Bacteria</taxon>
        <taxon>Pseudomonadati</taxon>
        <taxon>Pseudomonadota</taxon>
        <taxon>Betaproteobacteria</taxon>
        <taxon>Burkholderiales</taxon>
        <taxon>Burkholderiaceae</taxon>
        <taxon>Ralstonia</taxon>
    </lineage>
</organism>
<dbReference type="RefSeq" id="WP_104564925.1">
    <property type="nucleotide sequence ID" value="NZ_CATVXE010000016.1"/>
</dbReference>
<evidence type="ECO:0000313" key="2">
    <source>
        <dbReference type="EMBL" id="CAJ0882651.1"/>
    </source>
</evidence>
<reference evidence="1 4" key="1">
    <citation type="submission" date="2023-07" db="EMBL/GenBank/DDBJ databases">
        <authorList>
            <person name="Peeters C."/>
        </authorList>
    </citation>
    <scope>NUCLEOTIDE SEQUENCE</scope>
    <source>
        <strain evidence="2 4">R-77569</strain>
        <strain evidence="1">R-77591</strain>
    </source>
</reference>
<accession>A0AAD2AZ21</accession>
<proteinExistence type="predicted"/>
<keyword evidence="4" id="KW-1185">Reference proteome</keyword>